<feature type="compositionally biased region" description="Basic and acidic residues" evidence="1">
    <location>
        <begin position="185"/>
        <end position="198"/>
    </location>
</feature>
<dbReference type="SUPFAM" id="SSF53167">
    <property type="entry name" value="Purine and uridine phosphorylases"/>
    <property type="match status" value="1"/>
</dbReference>
<keyword evidence="4" id="KW-1185">Reference proteome</keyword>
<name>A0A2T4AM49_TRIHA</name>
<dbReference type="Pfam" id="PF01048">
    <property type="entry name" value="PNP_UDP_1"/>
    <property type="match status" value="1"/>
</dbReference>
<feature type="domain" description="Nucleoside phosphorylase" evidence="2">
    <location>
        <begin position="10"/>
        <end position="302"/>
    </location>
</feature>
<reference evidence="3 4" key="1">
    <citation type="submission" date="2016-07" db="EMBL/GenBank/DDBJ databases">
        <title>Multiple horizontal gene transfer events from other fungi enriched the ability of initially mycotrophic Trichoderma (Ascomycota) to feed on dead plant biomass.</title>
        <authorList>
            <consortium name="DOE Joint Genome Institute"/>
            <person name="Aerts A."/>
            <person name="Atanasova L."/>
            <person name="Chenthamara K."/>
            <person name="Zhang J."/>
            <person name="Grujic M."/>
            <person name="Henrissat B."/>
            <person name="Kuo A."/>
            <person name="Salamov A."/>
            <person name="Lipzen A."/>
            <person name="Labutti K."/>
            <person name="Barry K."/>
            <person name="Miao Y."/>
            <person name="Rahimi M.J."/>
            <person name="Shen Q."/>
            <person name="Grigoriev I.V."/>
            <person name="Kubicek C.P."/>
            <person name="Druzhinina I.S."/>
        </authorList>
    </citation>
    <scope>NUCLEOTIDE SEQUENCE [LARGE SCALE GENOMIC DNA]</scope>
    <source>
        <strain evidence="3 4">CBS 226.95</strain>
    </source>
</reference>
<dbReference type="InterPro" id="IPR035994">
    <property type="entry name" value="Nucleoside_phosphorylase_sf"/>
</dbReference>
<dbReference type="GeneID" id="36623110"/>
<dbReference type="InterPro" id="IPR053137">
    <property type="entry name" value="NLR-like"/>
</dbReference>
<dbReference type="EMBL" id="KZ679677">
    <property type="protein sequence ID" value="PTB58147.1"/>
    <property type="molecule type" value="Genomic_DNA"/>
</dbReference>
<evidence type="ECO:0000259" key="2">
    <source>
        <dbReference type="Pfam" id="PF01048"/>
    </source>
</evidence>
<sequence>MSDPNNYTVGWISAIEIEYAAAQEFLDEEHEGPRLAHQNDENHYTLGRIGKHNVVIAVLPRGDNGVAAAAMAAKDMMHSFPNVRVCLMVGIGGGAPSKKHDIRLGDVVVSVPTFSGTGGNQGGVIQYDYGRTIQERCFQGARYLNRPPRALLTAVNGLSTKYKRRGNDIDTTINNILQRNRRLQREYGRPAPDSDKLYSSDPVQKPGTEAKLIERPERSEMEDNPAIHYGLIASADGFMEDAQIRDILAEELDVLCFEMEAAGLMNSFPCLVIRGICDYSDRHWFKEWRGYAAMSAAAYAKALLEAVPAGDVDRMQTIKDLLPPELMEKAKHFIAPLWDEKGKEAISG</sequence>
<dbReference type="STRING" id="983964.A0A2T4AM49"/>
<dbReference type="Proteomes" id="UP000241690">
    <property type="component" value="Unassembled WGS sequence"/>
</dbReference>
<evidence type="ECO:0000313" key="3">
    <source>
        <dbReference type="EMBL" id="PTB58147.1"/>
    </source>
</evidence>
<feature type="region of interest" description="Disordered" evidence="1">
    <location>
        <begin position="185"/>
        <end position="209"/>
    </location>
</feature>
<dbReference type="Gene3D" id="3.40.50.1580">
    <property type="entry name" value="Nucleoside phosphorylase domain"/>
    <property type="match status" value="1"/>
</dbReference>
<dbReference type="GO" id="GO:0009116">
    <property type="term" value="P:nucleoside metabolic process"/>
    <property type="evidence" value="ECO:0007669"/>
    <property type="project" value="InterPro"/>
</dbReference>
<dbReference type="AlphaFoldDB" id="A0A2T4AM49"/>
<evidence type="ECO:0000256" key="1">
    <source>
        <dbReference type="SAM" id="MobiDB-lite"/>
    </source>
</evidence>
<protein>
    <recommendedName>
        <fullName evidence="2">Nucleoside phosphorylase domain-containing protein</fullName>
    </recommendedName>
</protein>
<organism evidence="3 4">
    <name type="scientific">Trichoderma harzianum CBS 226.95</name>
    <dbReference type="NCBI Taxonomy" id="983964"/>
    <lineage>
        <taxon>Eukaryota</taxon>
        <taxon>Fungi</taxon>
        <taxon>Dikarya</taxon>
        <taxon>Ascomycota</taxon>
        <taxon>Pezizomycotina</taxon>
        <taxon>Sordariomycetes</taxon>
        <taxon>Hypocreomycetidae</taxon>
        <taxon>Hypocreales</taxon>
        <taxon>Hypocreaceae</taxon>
        <taxon>Trichoderma</taxon>
    </lineage>
</organism>
<evidence type="ECO:0000313" key="4">
    <source>
        <dbReference type="Proteomes" id="UP000241690"/>
    </source>
</evidence>
<accession>A0A2T4AM49</accession>
<proteinExistence type="predicted"/>
<dbReference type="PANTHER" id="PTHR46082:SF11">
    <property type="entry name" value="AAA+ ATPASE DOMAIN-CONTAINING PROTEIN-RELATED"/>
    <property type="match status" value="1"/>
</dbReference>
<dbReference type="GO" id="GO:0003824">
    <property type="term" value="F:catalytic activity"/>
    <property type="evidence" value="ECO:0007669"/>
    <property type="project" value="InterPro"/>
</dbReference>
<dbReference type="RefSeq" id="XP_024777824.1">
    <property type="nucleotide sequence ID" value="XM_024914545.1"/>
</dbReference>
<dbReference type="PANTHER" id="PTHR46082">
    <property type="entry name" value="ATP/GTP-BINDING PROTEIN-RELATED"/>
    <property type="match status" value="1"/>
</dbReference>
<gene>
    <name evidence="3" type="ORF">M431DRAFT_359382</name>
</gene>
<dbReference type="InterPro" id="IPR000845">
    <property type="entry name" value="Nucleoside_phosphorylase_d"/>
</dbReference>